<dbReference type="InterPro" id="IPR014721">
    <property type="entry name" value="Ribsml_uS5_D2-typ_fold_subgr"/>
</dbReference>
<accession>A0A317JPN0</accession>
<dbReference type="PRINTS" id="PR01657">
    <property type="entry name" value="MCMFAMILY"/>
</dbReference>
<name>A0A317JPN0_9BACT</name>
<dbReference type="Pfam" id="PF01078">
    <property type="entry name" value="Mg_chelatase"/>
    <property type="match status" value="1"/>
</dbReference>
<evidence type="ECO:0000313" key="6">
    <source>
        <dbReference type="Proteomes" id="UP000246104"/>
    </source>
</evidence>
<dbReference type="SMART" id="SM00382">
    <property type="entry name" value="AAA"/>
    <property type="match status" value="1"/>
</dbReference>
<dbReference type="EMBL" id="PSRQ01000025">
    <property type="protein sequence ID" value="PWU23682.1"/>
    <property type="molecule type" value="Genomic_DNA"/>
</dbReference>
<protein>
    <submittedName>
        <fullName evidence="5">Magnesium chelatase</fullName>
    </submittedName>
</protein>
<evidence type="ECO:0000259" key="4">
    <source>
        <dbReference type="PROSITE" id="PS50051"/>
    </source>
</evidence>
<dbReference type="Pfam" id="PF13541">
    <property type="entry name" value="ChlI"/>
    <property type="match status" value="1"/>
</dbReference>
<keyword evidence="2" id="KW-0547">Nucleotide-binding</keyword>
<dbReference type="Proteomes" id="UP000246104">
    <property type="component" value="Unassembled WGS sequence"/>
</dbReference>
<dbReference type="InterPro" id="IPR000523">
    <property type="entry name" value="Mg_chelatse_chII-like_cat_dom"/>
</dbReference>
<dbReference type="Pfam" id="PF13335">
    <property type="entry name" value="Mg_chelatase_C"/>
    <property type="match status" value="1"/>
</dbReference>
<evidence type="ECO:0000256" key="2">
    <source>
        <dbReference type="ARBA" id="ARBA00022741"/>
    </source>
</evidence>
<dbReference type="GO" id="GO:0003677">
    <property type="term" value="F:DNA binding"/>
    <property type="evidence" value="ECO:0007669"/>
    <property type="project" value="InterPro"/>
</dbReference>
<organism evidence="5 6">
    <name type="scientific">Candidatus Cerribacteria bacterium 'Amazon FNV 2010 28 9'</name>
    <dbReference type="NCBI Taxonomy" id="2081795"/>
    <lineage>
        <taxon>Bacteria</taxon>
        <taxon>Candidatus Cerribacteria</taxon>
    </lineage>
</organism>
<dbReference type="SUPFAM" id="SSF52540">
    <property type="entry name" value="P-loop containing nucleoside triphosphate hydrolases"/>
    <property type="match status" value="1"/>
</dbReference>
<dbReference type="InterPro" id="IPR045006">
    <property type="entry name" value="CHLI-like"/>
</dbReference>
<proteinExistence type="inferred from homology"/>
<feature type="domain" description="MCM C-terminal AAA(+) ATPase" evidence="4">
    <location>
        <begin position="352"/>
        <end position="447"/>
    </location>
</feature>
<dbReference type="InterPro" id="IPR001208">
    <property type="entry name" value="MCM_dom"/>
</dbReference>
<dbReference type="InterPro" id="IPR020568">
    <property type="entry name" value="Ribosomal_Su5_D2-typ_SF"/>
</dbReference>
<keyword evidence="3" id="KW-0067">ATP-binding</keyword>
<dbReference type="NCBIfam" id="TIGR00368">
    <property type="entry name" value="YifB family Mg chelatase-like AAA ATPase"/>
    <property type="match status" value="1"/>
</dbReference>
<dbReference type="SUPFAM" id="SSF54211">
    <property type="entry name" value="Ribosomal protein S5 domain 2-like"/>
    <property type="match status" value="1"/>
</dbReference>
<dbReference type="InterPro" id="IPR004482">
    <property type="entry name" value="Mg_chelat-rel"/>
</dbReference>
<evidence type="ECO:0000256" key="3">
    <source>
        <dbReference type="ARBA" id="ARBA00022840"/>
    </source>
</evidence>
<dbReference type="InterPro" id="IPR027417">
    <property type="entry name" value="P-loop_NTPase"/>
</dbReference>
<dbReference type="PANTHER" id="PTHR32039:SF7">
    <property type="entry name" value="COMPETENCE PROTEIN COMM"/>
    <property type="match status" value="1"/>
</dbReference>
<gene>
    <name evidence="5" type="ORF">C5B42_02100</name>
</gene>
<evidence type="ECO:0000313" key="5">
    <source>
        <dbReference type="EMBL" id="PWU23682.1"/>
    </source>
</evidence>
<comment type="caution">
    <text evidence="5">The sequence shown here is derived from an EMBL/GenBank/DDBJ whole genome shotgun (WGS) entry which is preliminary data.</text>
</comment>
<dbReference type="GO" id="GO:0005524">
    <property type="term" value="F:ATP binding"/>
    <property type="evidence" value="ECO:0007669"/>
    <property type="project" value="UniProtKB-KW"/>
</dbReference>
<reference evidence="5 6" key="1">
    <citation type="submission" date="2018-02" db="EMBL/GenBank/DDBJ databases">
        <title>Genomic Reconstructions from Amazon Rainforest and Pasture Soil Reveal Novel Insights into the Physiology of Candidate Phyla in Tropical Sites.</title>
        <authorList>
            <person name="Kroeger M.E."/>
            <person name="Delmont T."/>
            <person name="Eren A.M."/>
            <person name="Guo J."/>
            <person name="Meyer K.M."/>
            <person name="Khan K."/>
            <person name="Rodrigues J.L.M."/>
            <person name="Bohannan B.J.M."/>
            <person name="Tringe S."/>
            <person name="Borges C.D."/>
            <person name="Tiedje J."/>
            <person name="Tsai S.M."/>
            <person name="Nusslein K."/>
        </authorList>
    </citation>
    <scope>NUCLEOTIDE SEQUENCE [LARGE SCALE GENOMIC DNA]</scope>
    <source>
        <strain evidence="5">Amazon FNV 2010 28 9</strain>
    </source>
</reference>
<dbReference type="PROSITE" id="PS50051">
    <property type="entry name" value="MCM_2"/>
    <property type="match status" value="1"/>
</dbReference>
<evidence type="ECO:0000256" key="1">
    <source>
        <dbReference type="ARBA" id="ARBA00006354"/>
    </source>
</evidence>
<dbReference type="Gene3D" id="3.40.50.300">
    <property type="entry name" value="P-loop containing nucleotide triphosphate hydrolases"/>
    <property type="match status" value="1"/>
</dbReference>
<sequence>MPISPPGQYKYNNIEYVLYFLNALVRQFHQPTSRHGDFPILPLFRLAGDSSFRVPLSHMNPVVKINSGSLYGIDAKEVHIEVGTSGGNLPHFDIVGLGDKAIDEARERVKSAIRQAGFQLSAMKIVVNLTPAYIQKQGTQFDLGIALGLLASQGDIPSPESSLLYIGELSLNGDIQRITGALPFVLLAKKLKLKGIVFPYDNLPEVASVTGIALYPVKHLKEVIQGFTTAQLPLPFSPVPFEPVLVVSEGTNFADIHGQEIAKRALEIAAAGGHNILLSGVPGAGKTLMARSFVSIMPPLTEEEALELTQIYSVASALGEDGGLVRTRPFRSPHHTTSLVGLIGGGSKPKPGEISLAHRGVLFLDEFAEFPRIMLESLRQPLEDGHVSIARASGSIRYPSRFTLIAAVNPCPCGYKGSRKRQCSCSPQIAEKYQKRLSGPILDRIDLHVHVQEVEIEKLAIHRTQSQEDSKTIQARVIEARKRQLKRLRETGTHTNAELTSKQVKILCTLSDAAQAILLQATERMNLSTRVYFKMIKVAQTIADLEGAESIQPSHISEALSYRPS</sequence>
<comment type="similarity">
    <text evidence="1">Belongs to the Mg-chelatase subunits D/I family. ComM subfamily.</text>
</comment>
<dbReference type="InterPro" id="IPR003593">
    <property type="entry name" value="AAA+_ATPase"/>
</dbReference>
<dbReference type="AlphaFoldDB" id="A0A317JPN0"/>
<dbReference type="InterPro" id="IPR025158">
    <property type="entry name" value="Mg_chelat-rel_C"/>
</dbReference>
<dbReference type="PANTHER" id="PTHR32039">
    <property type="entry name" value="MAGNESIUM-CHELATASE SUBUNIT CHLI"/>
    <property type="match status" value="1"/>
</dbReference>
<dbReference type="Gene3D" id="3.30.230.10">
    <property type="match status" value="1"/>
</dbReference>